<feature type="transmembrane region" description="Helical" evidence="2">
    <location>
        <begin position="194"/>
        <end position="214"/>
    </location>
</feature>
<name>A0A857MLL5_9BACT</name>
<evidence type="ECO:0000313" key="3">
    <source>
        <dbReference type="EMBL" id="QHN42502.1"/>
    </source>
</evidence>
<feature type="compositionally biased region" description="Acidic residues" evidence="1">
    <location>
        <begin position="103"/>
        <end position="124"/>
    </location>
</feature>
<dbReference type="RefSeq" id="WP_260763867.1">
    <property type="nucleotide sequence ID" value="NZ_CP045921.1"/>
</dbReference>
<feature type="region of interest" description="Disordered" evidence="1">
    <location>
        <begin position="1"/>
        <end position="20"/>
    </location>
</feature>
<feature type="region of interest" description="Disordered" evidence="1">
    <location>
        <begin position="450"/>
        <end position="605"/>
    </location>
</feature>
<feature type="compositionally biased region" description="Polar residues" evidence="1">
    <location>
        <begin position="571"/>
        <end position="605"/>
    </location>
</feature>
<protein>
    <submittedName>
        <fullName evidence="3">Uncharacterized protein</fullName>
    </submittedName>
</protein>
<proteinExistence type="predicted"/>
<gene>
    <name evidence="3" type="ORF">GII36_01400</name>
</gene>
<keyword evidence="2" id="KW-1133">Transmembrane helix</keyword>
<feature type="compositionally biased region" description="Low complexity" evidence="1">
    <location>
        <begin position="450"/>
        <end position="459"/>
    </location>
</feature>
<feature type="compositionally biased region" description="Basic and acidic residues" evidence="1">
    <location>
        <begin position="125"/>
        <end position="137"/>
    </location>
</feature>
<keyword evidence="4" id="KW-1185">Reference proteome</keyword>
<feature type="compositionally biased region" description="Pro residues" evidence="1">
    <location>
        <begin position="493"/>
        <end position="508"/>
    </location>
</feature>
<keyword evidence="2" id="KW-0472">Membrane</keyword>
<accession>A0A857MLL5</accession>
<dbReference type="AlphaFoldDB" id="A0A857MLL5"/>
<organism evidence="3 4">
    <name type="scientific">Candidatus Mycosynbacter amalyticus</name>
    <dbReference type="NCBI Taxonomy" id="2665156"/>
    <lineage>
        <taxon>Bacteria</taxon>
        <taxon>Candidatus Saccharimonadota</taxon>
        <taxon>Candidatus Saccharimonadota incertae sedis</taxon>
        <taxon>Candidatus Mycosynbacter</taxon>
    </lineage>
</organism>
<dbReference type="PROSITE" id="PS00018">
    <property type="entry name" value="EF_HAND_1"/>
    <property type="match status" value="1"/>
</dbReference>
<evidence type="ECO:0000256" key="2">
    <source>
        <dbReference type="SAM" id="Phobius"/>
    </source>
</evidence>
<evidence type="ECO:0000256" key="1">
    <source>
        <dbReference type="SAM" id="MobiDB-lite"/>
    </source>
</evidence>
<dbReference type="Proteomes" id="UP001059824">
    <property type="component" value="Chromosome"/>
</dbReference>
<evidence type="ECO:0000313" key="4">
    <source>
        <dbReference type="Proteomes" id="UP001059824"/>
    </source>
</evidence>
<feature type="compositionally biased region" description="Polar residues" evidence="1">
    <location>
        <begin position="232"/>
        <end position="249"/>
    </location>
</feature>
<feature type="region of interest" description="Disordered" evidence="1">
    <location>
        <begin position="220"/>
        <end position="256"/>
    </location>
</feature>
<dbReference type="InterPro" id="IPR018247">
    <property type="entry name" value="EF_Hand_1_Ca_BS"/>
</dbReference>
<reference evidence="3" key="1">
    <citation type="journal article" date="2021" name="Nat. Microbiol.">
        <title>Cocultivation of an ultrasmall environmental parasitic bacterium with lytic ability against bacteria associated with wastewater foams.</title>
        <authorList>
            <person name="Batinovic S."/>
            <person name="Rose J.J.A."/>
            <person name="Ratcliffe J."/>
            <person name="Seviour R.J."/>
            <person name="Petrovski S."/>
        </authorList>
    </citation>
    <scope>NUCLEOTIDE SEQUENCE</scope>
    <source>
        <strain evidence="3">JR1</strain>
    </source>
</reference>
<sequence length="605" mass="65091">MSEQAPKVTPEQSEKPDFSTYESTANHFIDSYAGSFADDTERAAFHAEVVEVMQGIEAENFDERVKAYEEIIAGLKERANMKAQKNGEPVPFQSPKAVNQDVDPGEPAENPEQDDDESEGDDTETDKPPKGDDIQERQRLNFFQRANLWVGTKVLSGYAALAARRGKSAEKYSQLPDETDAEYSKRIRKTGFRYNLAFTAITGAVLGLAAARYLGVEHGGGSGAHHDIATPGDNQDQGSNGTPNRSNNPWDADGNGIVDAHEYSIQSHHIESQFLDTSGRHHNDFNKIDLHDNADGTTDMNNLYGQFGEQFRKSPHELASQYDQFHRLGTDLPDDLKELNYKPGETPEQYTERVAELLHGNRELKDKAADFALDQLHGKSLEDLTQDYESNYIIHDGKGGWLIQTDPDVTSADPHDKILVMGKANGYIEGVRIPCGQPIRIPIEVPQAAPQGVGGAAPADYSGQGGADYQPVAHVTPDTPGQGGETPHHPGTPDTPAPDTPTPAPQTPGPERDKDTSLTPNQDGVTVRGLDNGVTEKPAGPEAGDATTTTETGTTTTTDTGTSVGAEGADTTRTNETTGNAAEGGMNTTDSSGNAQPNGTISTDQ</sequence>
<feature type="compositionally biased region" description="Low complexity" evidence="1">
    <location>
        <begin position="542"/>
        <end position="562"/>
    </location>
</feature>
<dbReference type="KEGG" id="mama:GII36_01400"/>
<keyword evidence="2" id="KW-0812">Transmembrane</keyword>
<feature type="region of interest" description="Disordered" evidence="1">
    <location>
        <begin position="84"/>
        <end position="137"/>
    </location>
</feature>
<dbReference type="EMBL" id="CP045921">
    <property type="protein sequence ID" value="QHN42502.1"/>
    <property type="molecule type" value="Genomic_DNA"/>
</dbReference>